<organism evidence="1 2">
    <name type="scientific">Macroventuria anomochaeta</name>
    <dbReference type="NCBI Taxonomy" id="301207"/>
    <lineage>
        <taxon>Eukaryota</taxon>
        <taxon>Fungi</taxon>
        <taxon>Dikarya</taxon>
        <taxon>Ascomycota</taxon>
        <taxon>Pezizomycotina</taxon>
        <taxon>Dothideomycetes</taxon>
        <taxon>Pleosporomycetidae</taxon>
        <taxon>Pleosporales</taxon>
        <taxon>Pleosporineae</taxon>
        <taxon>Didymellaceae</taxon>
        <taxon>Macroventuria</taxon>
    </lineage>
</organism>
<name>A0ACB6RKM7_9PLEO</name>
<accession>A0ACB6RKM7</accession>
<dbReference type="Proteomes" id="UP000799754">
    <property type="component" value="Unassembled WGS sequence"/>
</dbReference>
<gene>
    <name evidence="1" type="ORF">BU25DRAFT_480604</name>
</gene>
<comment type="caution">
    <text evidence="1">The sequence shown here is derived from an EMBL/GenBank/DDBJ whole genome shotgun (WGS) entry which is preliminary data.</text>
</comment>
<sequence length="108" mass="11953">MAGILLEHDADVEGLDDEDNTPLVNCSAIDIAKLLLIHNADADAHKTGQTVLNTATKRRRSDMITLLIKEGATTWSLDSEADRFIENLLKKHLQRKTGVLSDVFLIKT</sequence>
<keyword evidence="2" id="KW-1185">Reference proteome</keyword>
<reference evidence="1" key="1">
    <citation type="journal article" date="2020" name="Stud. Mycol.">
        <title>101 Dothideomycetes genomes: a test case for predicting lifestyles and emergence of pathogens.</title>
        <authorList>
            <person name="Haridas S."/>
            <person name="Albert R."/>
            <person name="Binder M."/>
            <person name="Bloem J."/>
            <person name="Labutti K."/>
            <person name="Salamov A."/>
            <person name="Andreopoulos B."/>
            <person name="Baker S."/>
            <person name="Barry K."/>
            <person name="Bills G."/>
            <person name="Bluhm B."/>
            <person name="Cannon C."/>
            <person name="Castanera R."/>
            <person name="Culley D."/>
            <person name="Daum C."/>
            <person name="Ezra D."/>
            <person name="Gonzalez J."/>
            <person name="Henrissat B."/>
            <person name="Kuo A."/>
            <person name="Liang C."/>
            <person name="Lipzen A."/>
            <person name="Lutzoni F."/>
            <person name="Magnuson J."/>
            <person name="Mondo S."/>
            <person name="Nolan M."/>
            <person name="Ohm R."/>
            <person name="Pangilinan J."/>
            <person name="Park H.-J."/>
            <person name="Ramirez L."/>
            <person name="Alfaro M."/>
            <person name="Sun H."/>
            <person name="Tritt A."/>
            <person name="Yoshinaga Y."/>
            <person name="Zwiers L.-H."/>
            <person name="Turgeon B."/>
            <person name="Goodwin S."/>
            <person name="Spatafora J."/>
            <person name="Crous P."/>
            <person name="Grigoriev I."/>
        </authorList>
    </citation>
    <scope>NUCLEOTIDE SEQUENCE</scope>
    <source>
        <strain evidence="1">CBS 525.71</strain>
    </source>
</reference>
<dbReference type="EMBL" id="MU006745">
    <property type="protein sequence ID" value="KAF2622324.1"/>
    <property type="molecule type" value="Genomic_DNA"/>
</dbReference>
<evidence type="ECO:0000313" key="2">
    <source>
        <dbReference type="Proteomes" id="UP000799754"/>
    </source>
</evidence>
<proteinExistence type="predicted"/>
<evidence type="ECO:0000313" key="1">
    <source>
        <dbReference type="EMBL" id="KAF2622324.1"/>
    </source>
</evidence>
<protein>
    <submittedName>
        <fullName evidence="1">Uncharacterized protein</fullName>
    </submittedName>
</protein>